<dbReference type="RefSeq" id="WP_225233944.1">
    <property type="nucleotide sequence ID" value="NZ_JBAPLV010000056.1"/>
</dbReference>
<name>A0ABU8EF07_9ACTN</name>
<evidence type="ECO:0000313" key="3">
    <source>
        <dbReference type="Proteomes" id="UP001373496"/>
    </source>
</evidence>
<dbReference type="Proteomes" id="UP001373496">
    <property type="component" value="Unassembled WGS sequence"/>
</dbReference>
<sequence length="140" mass="15072">MLFRYGTETATILQTVTRSLLFGIVHLAAGVPVAAALALSIPGLVFAVVYRAAYRSPVVPVPVSAGQIDWETYTAMPKVGDRLAWLTAQMEQRDANGRAPTNWDTMQNAARDRATDVAAAVHTVSNWCGLGLLFVILTLT</sequence>
<protein>
    <submittedName>
        <fullName evidence="2">Uncharacterized protein</fullName>
    </submittedName>
</protein>
<evidence type="ECO:0000313" key="2">
    <source>
        <dbReference type="EMBL" id="MEI4281431.1"/>
    </source>
</evidence>
<feature type="transmembrane region" description="Helical" evidence="1">
    <location>
        <begin position="20"/>
        <end position="50"/>
    </location>
</feature>
<keyword evidence="3" id="KW-1185">Reference proteome</keyword>
<gene>
    <name evidence="2" type="ORF">UXQ13_23380</name>
</gene>
<dbReference type="EMBL" id="JBAPLV010000056">
    <property type="protein sequence ID" value="MEI4281431.1"/>
    <property type="molecule type" value="Genomic_DNA"/>
</dbReference>
<keyword evidence="1" id="KW-0812">Transmembrane</keyword>
<comment type="caution">
    <text evidence="2">The sequence shown here is derived from an EMBL/GenBank/DDBJ whole genome shotgun (WGS) entry which is preliminary data.</text>
</comment>
<keyword evidence="1" id="KW-0472">Membrane</keyword>
<proteinExistence type="predicted"/>
<accession>A0ABU8EF07</accession>
<reference evidence="2 3" key="1">
    <citation type="submission" date="2024-03" db="EMBL/GenBank/DDBJ databases">
        <title>Draft genome sequence of Klenkia terrae.</title>
        <authorList>
            <person name="Duangmal K."/>
            <person name="Chantavorakit T."/>
        </authorList>
    </citation>
    <scope>NUCLEOTIDE SEQUENCE [LARGE SCALE GENOMIC DNA]</scope>
    <source>
        <strain evidence="2 3">JCM 17786</strain>
    </source>
</reference>
<keyword evidence="1" id="KW-1133">Transmembrane helix</keyword>
<evidence type="ECO:0000256" key="1">
    <source>
        <dbReference type="SAM" id="Phobius"/>
    </source>
</evidence>
<organism evidence="2 3">
    <name type="scientific">Klenkia terrae</name>
    <dbReference type="NCBI Taxonomy" id="1052259"/>
    <lineage>
        <taxon>Bacteria</taxon>
        <taxon>Bacillati</taxon>
        <taxon>Actinomycetota</taxon>
        <taxon>Actinomycetes</taxon>
        <taxon>Geodermatophilales</taxon>
        <taxon>Geodermatophilaceae</taxon>
        <taxon>Klenkia</taxon>
    </lineage>
</organism>